<organism evidence="2 3">
    <name type="scientific">Actinorhabdospora filicis</name>
    <dbReference type="NCBI Taxonomy" id="1785913"/>
    <lineage>
        <taxon>Bacteria</taxon>
        <taxon>Bacillati</taxon>
        <taxon>Actinomycetota</taxon>
        <taxon>Actinomycetes</taxon>
        <taxon>Micromonosporales</taxon>
        <taxon>Micromonosporaceae</taxon>
        <taxon>Actinorhabdospora</taxon>
    </lineage>
</organism>
<dbReference type="EMBL" id="BSTX01000004">
    <property type="protein sequence ID" value="GLZ80513.1"/>
    <property type="molecule type" value="Genomic_DNA"/>
</dbReference>
<name>A0A9W6WBX4_9ACTN</name>
<proteinExistence type="predicted"/>
<sequence length="180" mass="19724">MNDLTVTRRNECLAMLLALLVFGGVSVFIPPGRPLAPTVCMVLGIALIIGTDALVAVRFTPDALVADNRWSRVRVPWHEVGEVEADVPYSTRGRARLAVRLRSGGEVPLDVVRVGWRIRSRRLDCAWRVGEEAAARRRRRPGDASVTVERRWGRVVARGAGIGLLVATVVWVVLLSSRAG</sequence>
<evidence type="ECO:0000313" key="2">
    <source>
        <dbReference type="EMBL" id="GLZ80513.1"/>
    </source>
</evidence>
<keyword evidence="1" id="KW-1133">Transmembrane helix</keyword>
<evidence type="ECO:0008006" key="4">
    <source>
        <dbReference type="Google" id="ProtNLM"/>
    </source>
</evidence>
<comment type="caution">
    <text evidence="2">The sequence shown here is derived from an EMBL/GenBank/DDBJ whole genome shotgun (WGS) entry which is preliminary data.</text>
</comment>
<reference evidence="2" key="1">
    <citation type="submission" date="2023-03" db="EMBL/GenBank/DDBJ databases">
        <title>Actinorhabdospora filicis NBRC 111898.</title>
        <authorList>
            <person name="Ichikawa N."/>
            <person name="Sato H."/>
            <person name="Tonouchi N."/>
        </authorList>
    </citation>
    <scope>NUCLEOTIDE SEQUENCE</scope>
    <source>
        <strain evidence="2">NBRC 111898</strain>
    </source>
</reference>
<feature type="transmembrane region" description="Helical" evidence="1">
    <location>
        <begin position="155"/>
        <end position="174"/>
    </location>
</feature>
<accession>A0A9W6WBX4</accession>
<evidence type="ECO:0000256" key="1">
    <source>
        <dbReference type="SAM" id="Phobius"/>
    </source>
</evidence>
<evidence type="ECO:0000313" key="3">
    <source>
        <dbReference type="Proteomes" id="UP001165079"/>
    </source>
</evidence>
<keyword evidence="1" id="KW-0812">Transmembrane</keyword>
<gene>
    <name evidence="2" type="ORF">Afil01_53200</name>
</gene>
<feature type="transmembrane region" description="Helical" evidence="1">
    <location>
        <begin position="12"/>
        <end position="29"/>
    </location>
</feature>
<dbReference type="AlphaFoldDB" id="A0A9W6WBX4"/>
<dbReference type="Proteomes" id="UP001165079">
    <property type="component" value="Unassembled WGS sequence"/>
</dbReference>
<keyword evidence="3" id="KW-1185">Reference proteome</keyword>
<feature type="transmembrane region" description="Helical" evidence="1">
    <location>
        <begin position="35"/>
        <end position="59"/>
    </location>
</feature>
<protein>
    <recommendedName>
        <fullName evidence="4">PH domain-containing protein</fullName>
    </recommendedName>
</protein>
<keyword evidence="1" id="KW-0472">Membrane</keyword>
<dbReference type="RefSeq" id="WP_285665706.1">
    <property type="nucleotide sequence ID" value="NZ_BSTX01000004.1"/>
</dbReference>